<dbReference type="SUPFAM" id="SSF55073">
    <property type="entry name" value="Nucleotide cyclase"/>
    <property type="match status" value="1"/>
</dbReference>
<dbReference type="InterPro" id="IPR001633">
    <property type="entry name" value="EAL_dom"/>
</dbReference>
<keyword evidence="5" id="KW-1185">Reference proteome</keyword>
<dbReference type="Gene3D" id="6.20.270.20">
    <property type="entry name" value="LapD/MoxY periplasmic domain"/>
    <property type="match status" value="1"/>
</dbReference>
<dbReference type="Gene3D" id="3.30.70.270">
    <property type="match status" value="1"/>
</dbReference>
<dbReference type="CDD" id="cd01948">
    <property type="entry name" value="EAL"/>
    <property type="match status" value="1"/>
</dbReference>
<dbReference type="Gene3D" id="3.20.20.450">
    <property type="entry name" value="EAL domain"/>
    <property type="match status" value="1"/>
</dbReference>
<dbReference type="EMBL" id="AP025730">
    <property type="protein sequence ID" value="BDI06499.1"/>
    <property type="molecule type" value="Genomic_DNA"/>
</dbReference>
<feature type="domain" description="EAL" evidence="1">
    <location>
        <begin position="402"/>
        <end position="636"/>
    </location>
</feature>
<dbReference type="Pfam" id="PF16448">
    <property type="entry name" value="LapD_MoxY_N"/>
    <property type="match status" value="1"/>
</dbReference>
<dbReference type="InterPro" id="IPR000160">
    <property type="entry name" value="GGDEF_dom"/>
</dbReference>
<dbReference type="SMART" id="SM00052">
    <property type="entry name" value="EAL"/>
    <property type="match status" value="1"/>
</dbReference>
<dbReference type="SMART" id="SM00304">
    <property type="entry name" value="HAMP"/>
    <property type="match status" value="1"/>
</dbReference>
<feature type="domain" description="GGDEF" evidence="3">
    <location>
        <begin position="263"/>
        <end position="391"/>
    </location>
</feature>
<dbReference type="PROSITE" id="PS50887">
    <property type="entry name" value="GGDEF"/>
    <property type="match status" value="1"/>
</dbReference>
<dbReference type="SUPFAM" id="SSF141868">
    <property type="entry name" value="EAL domain-like"/>
    <property type="match status" value="1"/>
</dbReference>
<dbReference type="PROSITE" id="PS51257">
    <property type="entry name" value="PROKAR_LIPOPROTEIN"/>
    <property type="match status" value="1"/>
</dbReference>
<dbReference type="PANTHER" id="PTHR33121">
    <property type="entry name" value="CYCLIC DI-GMP PHOSPHODIESTERASE PDEF"/>
    <property type="match status" value="1"/>
</dbReference>
<dbReference type="Gene3D" id="6.10.340.10">
    <property type="match status" value="1"/>
</dbReference>
<dbReference type="PROSITE" id="PS50885">
    <property type="entry name" value="HAMP"/>
    <property type="match status" value="1"/>
</dbReference>
<dbReference type="InterPro" id="IPR035919">
    <property type="entry name" value="EAL_sf"/>
</dbReference>
<dbReference type="Pfam" id="PF00563">
    <property type="entry name" value="EAL"/>
    <property type="match status" value="1"/>
</dbReference>
<evidence type="ECO:0000313" key="5">
    <source>
        <dbReference type="Proteomes" id="UP001057498"/>
    </source>
</evidence>
<dbReference type="Gene3D" id="3.30.110.200">
    <property type="match status" value="1"/>
</dbReference>
<dbReference type="InterPro" id="IPR029787">
    <property type="entry name" value="Nucleotide_cyclase"/>
</dbReference>
<protein>
    <submittedName>
        <fullName evidence="4">GGDEF domain-containing protein</fullName>
    </submittedName>
</protein>
<evidence type="ECO:0000259" key="3">
    <source>
        <dbReference type="PROSITE" id="PS50887"/>
    </source>
</evidence>
<accession>A0ABM7YPP7</accession>
<sequence length="636" mass="68393">MSLMRQVWLLVLSVIVLACSGSVVVSVWSARSYLENQLALKNSDNAQVLALSLSQQGGEPALLELALAAQFDTGAYRSIRLRRADGQVQIERVAPAVPPHAPAWFVSLVPIESHPGVAQVSSGWNALGSVEVVSQPVFAYADLWRSAQHTGAWMLLLGLGALGVSTWVVRRLRRALGAVVEQAEALTQRRFVRVPEPAAPELRRVARAMNVMVERVHRQFTEQADEVAHLRQQAHFDPLTGVSHRSHFLARLSTELSSEDGMATGRLLLVRALHLTEVNQRLGHARTDEALQQLAKLLSEPVGASVPVVVGRLNGADFAAILPVVGGAAAGLEAFTGQLREGLAPFEGLAVALSVVIWHHGEEVAAVLSRADATLAAAEAQGDYACQLSDQSDPEQGEPGGEDSWRRGIQAALQQQRVQLLEFPVVDRQGRLLHQECPLRIQLKEGGPFVAAAHWLPLALRTGMTAQVDELAVLLGLAAIERDGQPRSINLSPHSLHASGFVGRLRRHLAEHAGAARRLSVELDESALLISPATVGDLCRQLRPFGTRVGLEHAGERLASLRPLLESGLDFVKLMSSMGRGLSGDERRTALLRGTAQMLHGLGLATYLEGVTELSDLPDVWTAGVDGATGPAVKVR</sequence>
<dbReference type="Proteomes" id="UP001057498">
    <property type="component" value="Chromosome"/>
</dbReference>
<evidence type="ECO:0000259" key="2">
    <source>
        <dbReference type="PROSITE" id="PS50885"/>
    </source>
</evidence>
<evidence type="ECO:0000259" key="1">
    <source>
        <dbReference type="PROSITE" id="PS50883"/>
    </source>
</evidence>
<dbReference type="InterPro" id="IPR042461">
    <property type="entry name" value="LapD_MoxY_peri_C"/>
</dbReference>
<feature type="domain" description="HAMP" evidence="2">
    <location>
        <begin position="170"/>
        <end position="221"/>
    </location>
</feature>
<name>A0ABM7YPP7_9BURK</name>
<dbReference type="InterPro" id="IPR032244">
    <property type="entry name" value="LapD_MoxY_N"/>
</dbReference>
<reference evidence="4" key="1">
    <citation type="submission" date="2022-04" db="EMBL/GenBank/DDBJ databases">
        <title>Whole genome sequence of Sphaerotilus sp. FB-5.</title>
        <authorList>
            <person name="Takeda M."/>
            <person name="Narihara S."/>
            <person name="Akimoto M."/>
            <person name="Akimoto R."/>
            <person name="Nishiyashiki S."/>
            <person name="Murakami T."/>
        </authorList>
    </citation>
    <scope>NUCLEOTIDE SEQUENCE</scope>
    <source>
        <strain evidence="4">FB-5</strain>
    </source>
</reference>
<dbReference type="CDD" id="cd06225">
    <property type="entry name" value="HAMP"/>
    <property type="match status" value="1"/>
</dbReference>
<dbReference type="PROSITE" id="PS50883">
    <property type="entry name" value="EAL"/>
    <property type="match status" value="1"/>
</dbReference>
<dbReference type="PANTHER" id="PTHR33121:SF79">
    <property type="entry name" value="CYCLIC DI-GMP PHOSPHODIESTERASE PDED-RELATED"/>
    <property type="match status" value="1"/>
</dbReference>
<dbReference type="InterPro" id="IPR003660">
    <property type="entry name" value="HAMP_dom"/>
</dbReference>
<proteinExistence type="predicted"/>
<dbReference type="Pfam" id="PF00990">
    <property type="entry name" value="GGDEF"/>
    <property type="match status" value="1"/>
</dbReference>
<dbReference type="InterPro" id="IPR043128">
    <property type="entry name" value="Rev_trsase/Diguanyl_cyclase"/>
</dbReference>
<evidence type="ECO:0000313" key="4">
    <source>
        <dbReference type="EMBL" id="BDI06499.1"/>
    </source>
</evidence>
<dbReference type="SMART" id="SM00267">
    <property type="entry name" value="GGDEF"/>
    <property type="match status" value="1"/>
</dbReference>
<organism evidence="4 5">
    <name type="scientific">Sphaerotilus microaerophilus</name>
    <dbReference type="NCBI Taxonomy" id="2914710"/>
    <lineage>
        <taxon>Bacteria</taxon>
        <taxon>Pseudomonadati</taxon>
        <taxon>Pseudomonadota</taxon>
        <taxon>Betaproteobacteria</taxon>
        <taxon>Burkholderiales</taxon>
        <taxon>Sphaerotilaceae</taxon>
        <taxon>Sphaerotilus</taxon>
    </lineage>
</organism>
<gene>
    <name evidence="4" type="ORF">CATMQ487_34690</name>
</gene>
<dbReference type="InterPro" id="IPR050706">
    <property type="entry name" value="Cyclic-di-GMP_PDE-like"/>
</dbReference>
<dbReference type="RefSeq" id="WP_251969766.1">
    <property type="nucleotide sequence ID" value="NZ_AP025730.1"/>
</dbReference>